<dbReference type="InterPro" id="IPR011009">
    <property type="entry name" value="Kinase-like_dom_sf"/>
</dbReference>
<proteinExistence type="predicted"/>
<evidence type="ECO:0000313" key="2">
    <source>
        <dbReference type="EMBL" id="KAF4447224.1"/>
    </source>
</evidence>
<keyword evidence="2" id="KW-0418">Kinase</keyword>
<dbReference type="OrthoDB" id="3250044at2759"/>
<gene>
    <name evidence="2" type="ORF">F53441_9211</name>
</gene>
<keyword evidence="2" id="KW-0808">Transferase</keyword>
<accession>A0A8H4NQD7</accession>
<dbReference type="InterPro" id="IPR002575">
    <property type="entry name" value="Aminoglycoside_PTrfase"/>
</dbReference>
<reference evidence="2" key="1">
    <citation type="submission" date="2020-01" db="EMBL/GenBank/DDBJ databases">
        <title>Identification and distribution of gene clusters putatively required for synthesis of sphingolipid metabolism inhibitors in phylogenetically diverse species of the filamentous fungus Fusarium.</title>
        <authorList>
            <person name="Kim H.-S."/>
            <person name="Busman M."/>
            <person name="Brown D.W."/>
            <person name="Divon H."/>
            <person name="Uhlig S."/>
            <person name="Proctor R.H."/>
        </authorList>
    </citation>
    <scope>NUCLEOTIDE SEQUENCE</scope>
    <source>
        <strain evidence="2">NRRL 53441</strain>
    </source>
</reference>
<evidence type="ECO:0000259" key="1">
    <source>
        <dbReference type="Pfam" id="PF01636"/>
    </source>
</evidence>
<dbReference type="Pfam" id="PF01636">
    <property type="entry name" value="APH"/>
    <property type="match status" value="1"/>
</dbReference>
<name>A0A8H4NQD7_9HYPO</name>
<dbReference type="GO" id="GO:0016301">
    <property type="term" value="F:kinase activity"/>
    <property type="evidence" value="ECO:0007669"/>
    <property type="project" value="UniProtKB-KW"/>
</dbReference>
<keyword evidence="3" id="KW-1185">Reference proteome</keyword>
<dbReference type="EMBL" id="JAADJG010000411">
    <property type="protein sequence ID" value="KAF4447224.1"/>
    <property type="molecule type" value="Genomic_DNA"/>
</dbReference>
<dbReference type="AlphaFoldDB" id="A0A8H4NQD7"/>
<comment type="caution">
    <text evidence="2">The sequence shown here is derived from an EMBL/GenBank/DDBJ whole genome shotgun (WGS) entry which is preliminary data.</text>
</comment>
<dbReference type="Proteomes" id="UP000605986">
    <property type="component" value="Unassembled WGS sequence"/>
</dbReference>
<feature type="domain" description="Aminoglycoside phosphotransferase" evidence="1">
    <location>
        <begin position="76"/>
        <end position="232"/>
    </location>
</feature>
<evidence type="ECO:0000313" key="3">
    <source>
        <dbReference type="Proteomes" id="UP000605986"/>
    </source>
</evidence>
<organism evidence="2 3">
    <name type="scientific">Fusarium austroafricanum</name>
    <dbReference type="NCBI Taxonomy" id="2364996"/>
    <lineage>
        <taxon>Eukaryota</taxon>
        <taxon>Fungi</taxon>
        <taxon>Dikarya</taxon>
        <taxon>Ascomycota</taxon>
        <taxon>Pezizomycotina</taxon>
        <taxon>Sordariomycetes</taxon>
        <taxon>Hypocreomycetidae</taxon>
        <taxon>Hypocreales</taxon>
        <taxon>Nectriaceae</taxon>
        <taxon>Fusarium</taxon>
        <taxon>Fusarium concolor species complex</taxon>
    </lineage>
</organism>
<sequence length="285" mass="32847">MDSALSPRQLAESFAVDDLIEIIHAQPKRNSRGHSITGFGYPLDNPVIYIKYGDHYERATDAEARTHKWAYETLQKMPQSERQGIHIPEVYRVIDLTSWTIIIMEFISGKTLKALLESQTTSDEYLDQCFGQIERALRLFISFPVPQDASPGPYGGGLIKSPLFKYYQATIEYPTVELLEMHLNKIATWFNKEGPKLNLERKLHFVLSDLYEGNFMFTESGDLFVIDFEMANFLPLSFMTYAMIQHHDVCSLKDRFELPQENLEIMRRVSDLLIKSVRRLGLPVG</sequence>
<protein>
    <submittedName>
        <fullName evidence="2">Protein kinase-like domain protein</fullName>
    </submittedName>
</protein>
<dbReference type="SUPFAM" id="SSF56112">
    <property type="entry name" value="Protein kinase-like (PK-like)"/>
    <property type="match status" value="1"/>
</dbReference>